<feature type="domain" description="DUF1995" evidence="2">
    <location>
        <begin position="105"/>
        <end position="338"/>
    </location>
</feature>
<evidence type="ECO:0000313" key="3">
    <source>
        <dbReference type="EMBL" id="CCO17452.1"/>
    </source>
</evidence>
<feature type="compositionally biased region" description="Low complexity" evidence="1">
    <location>
        <begin position="1"/>
        <end position="15"/>
    </location>
</feature>
<dbReference type="Pfam" id="PF09353">
    <property type="entry name" value="DUF1995"/>
    <property type="match status" value="1"/>
</dbReference>
<reference evidence="3 4" key="1">
    <citation type="submission" date="2011-10" db="EMBL/GenBank/DDBJ databases">
        <authorList>
            <person name="Genoscope - CEA"/>
        </authorList>
    </citation>
    <scope>NUCLEOTIDE SEQUENCE [LARGE SCALE GENOMIC DNA]</scope>
    <source>
        <strain evidence="3 4">RCC 1105</strain>
    </source>
</reference>
<feature type="compositionally biased region" description="Low complexity" evidence="1">
    <location>
        <begin position="52"/>
        <end position="75"/>
    </location>
</feature>
<dbReference type="GeneID" id="19015340"/>
<dbReference type="RefSeq" id="XP_007512852.1">
    <property type="nucleotide sequence ID" value="XM_007512790.1"/>
</dbReference>
<dbReference type="EMBL" id="FO082273">
    <property type="protein sequence ID" value="CCO17452.1"/>
    <property type="molecule type" value="Genomic_DNA"/>
</dbReference>
<protein>
    <recommendedName>
        <fullName evidence="2">DUF1995 domain-containing protein</fullName>
    </recommendedName>
</protein>
<gene>
    <name evidence="3" type="ORF">Bathy06g03590</name>
</gene>
<organism evidence="3 4">
    <name type="scientific">Bathycoccus prasinos</name>
    <dbReference type="NCBI Taxonomy" id="41875"/>
    <lineage>
        <taxon>Eukaryota</taxon>
        <taxon>Viridiplantae</taxon>
        <taxon>Chlorophyta</taxon>
        <taxon>Mamiellophyceae</taxon>
        <taxon>Mamiellales</taxon>
        <taxon>Bathycoccaceae</taxon>
        <taxon>Bathycoccus</taxon>
    </lineage>
</organism>
<name>K8EH49_9CHLO</name>
<evidence type="ECO:0000259" key="2">
    <source>
        <dbReference type="Pfam" id="PF09353"/>
    </source>
</evidence>
<dbReference type="OrthoDB" id="497827at2759"/>
<evidence type="ECO:0000313" key="4">
    <source>
        <dbReference type="Proteomes" id="UP000198341"/>
    </source>
</evidence>
<dbReference type="KEGG" id="bpg:Bathy06g03590"/>
<keyword evidence="4" id="KW-1185">Reference proteome</keyword>
<dbReference type="eggNOG" id="ENOG502S71Y">
    <property type="taxonomic scope" value="Eukaryota"/>
</dbReference>
<feature type="region of interest" description="Disordered" evidence="1">
    <location>
        <begin position="1"/>
        <end position="88"/>
    </location>
</feature>
<proteinExistence type="predicted"/>
<dbReference type="AlphaFoldDB" id="K8EH49"/>
<dbReference type="InterPro" id="IPR018962">
    <property type="entry name" value="DUF1995"/>
</dbReference>
<accession>K8EH49</accession>
<sequence length="368" mass="41439">MTTTTTIRTTSSSHPTADRLFPPPPRPSLRSRSKTRANAESFIRRRRRKKNNNSSVLASSSSNEETTLTTTIQTGEGEEASKRKISSTLSGASFTTSANKTSLPPRTCSEAAIEARNVLRYLRENRSAKRDVVSTKRVRVELPLPRESEDDRIVWLGLHGQASDWSGGMSERLAKTKIVVETMLSGYAFRYLGLLDKDAEGMGLWTATEDMSIVAHPSDTTIVPFFLNLLRGEYGERVVNEREHFLVVVNGFWSGNGEKVGQPWQFRLREEAKEYLATDTIGEEKRWEKVYSCRRARSAAGIEGTLVRRYPEPWSLFDARGVRLLKQWRDEPSNREIAETLNEDAGQAEAVGFTKNANEMSRDDDVIS</sequence>
<dbReference type="Proteomes" id="UP000198341">
    <property type="component" value="Chromosome 6"/>
</dbReference>
<evidence type="ECO:0000256" key="1">
    <source>
        <dbReference type="SAM" id="MobiDB-lite"/>
    </source>
</evidence>